<accession>A0A2S8SVV2</accession>
<dbReference type="RefSeq" id="WP_123580374.1">
    <property type="nucleotide sequence ID" value="NZ_NIGF01000003.1"/>
</dbReference>
<reference evidence="1 2" key="1">
    <citation type="journal article" date="2018" name="Syst. Appl. Microbiol.">
        <title>Abditibacterium utsteinense sp. nov., the first cultivated member of candidate phylum FBP, isolated from ice-free Antarctic soil samples.</title>
        <authorList>
            <person name="Tahon G."/>
            <person name="Tytgat B."/>
            <person name="Lebbe L."/>
            <person name="Carlier A."/>
            <person name="Willems A."/>
        </authorList>
    </citation>
    <scope>NUCLEOTIDE SEQUENCE [LARGE SCALE GENOMIC DNA]</scope>
    <source>
        <strain evidence="1 2">LMG 29911</strain>
    </source>
</reference>
<sequence>MSKFPHFLLAGALFCSTPFLVPLRAQTPLASSNSRNPARVLGAPGVRREAGAWLFNGSIFVAPGENLGAPGGPVFMSNLRRDKKNKLPLFLPASTRAPLNWATLPLPDFRTLSAPGFDFAALQLQLITRFGAARAQGRVYVGWSLPMGQLSNGVALPPLQKDAATTILKRLRAVLDAVAPDSALVVEVETARNPLGCALDLDALAPSCDAVLLRVNGENSGDFWPLKMARRNAEEQKDFDLPIFVAPSAADNSTPISESRWLEFFMGGATGFVLPDAQTPSWAGAVARNSGLFTGAVTLEDAAVLPSLNPQTFRLVAQLRAAGRVPLVGRLPADDGRGAKNGESLFAILDDQTSLETLNGLDKAARAGNTLYLEGAPNLKNPALLTKMSDMTSTTIEILPTTKNEVLTLSDPWMFGSVRGREIGVTQHLKWTTKTSLAAQTRKKKGEDLLEPFSAAKLANDENGLLIAPLGKGRIVWLAHTPVGAPADEAARRSFYAAMAGNLQGALASFGFDSLEENIRNGGAVYLALRASKTGTPIVALFNEGGSDAKISLSARSDAPVAIDLSTDREIAATVSGYSSNVKVTVPARGFVWLAFGATRAALDKERLALRPKARTMK</sequence>
<dbReference type="AlphaFoldDB" id="A0A2S8SVV2"/>
<dbReference type="InParanoid" id="A0A2S8SVV2"/>
<evidence type="ECO:0000313" key="1">
    <source>
        <dbReference type="EMBL" id="PQV64921.1"/>
    </source>
</evidence>
<dbReference type="Proteomes" id="UP000237684">
    <property type="component" value="Unassembled WGS sequence"/>
</dbReference>
<comment type="caution">
    <text evidence="1">The sequence shown here is derived from an EMBL/GenBank/DDBJ whole genome shotgun (WGS) entry which is preliminary data.</text>
</comment>
<keyword evidence="2" id="KW-1185">Reference proteome</keyword>
<name>A0A2S8SVV2_9BACT</name>
<proteinExistence type="predicted"/>
<dbReference type="EMBL" id="NIGF01000003">
    <property type="protein sequence ID" value="PQV64921.1"/>
    <property type="molecule type" value="Genomic_DNA"/>
</dbReference>
<protein>
    <recommendedName>
        <fullName evidence="3">Glycoside hydrolase family 42 N-terminal domain-containing protein</fullName>
    </recommendedName>
</protein>
<evidence type="ECO:0008006" key="3">
    <source>
        <dbReference type="Google" id="ProtNLM"/>
    </source>
</evidence>
<gene>
    <name evidence="1" type="ORF">B1R32_103188</name>
</gene>
<evidence type="ECO:0000313" key="2">
    <source>
        <dbReference type="Proteomes" id="UP000237684"/>
    </source>
</evidence>
<organism evidence="1 2">
    <name type="scientific">Abditibacterium utsteinense</name>
    <dbReference type="NCBI Taxonomy" id="1960156"/>
    <lineage>
        <taxon>Bacteria</taxon>
        <taxon>Pseudomonadati</taxon>
        <taxon>Abditibacteriota</taxon>
        <taxon>Abditibacteriia</taxon>
        <taxon>Abditibacteriales</taxon>
        <taxon>Abditibacteriaceae</taxon>
        <taxon>Abditibacterium</taxon>
    </lineage>
</organism>